<proteinExistence type="predicted"/>
<evidence type="ECO:0000313" key="1">
    <source>
        <dbReference type="EMBL" id="ANO58123.1"/>
    </source>
</evidence>
<organism evidence="1">
    <name type="scientific">uncultured delta proteobacterium</name>
    <dbReference type="NCBI Taxonomy" id="34034"/>
    <lineage>
        <taxon>Bacteria</taxon>
        <taxon>Deltaproteobacteria</taxon>
        <taxon>environmental samples</taxon>
    </lineage>
</organism>
<reference evidence="1" key="1">
    <citation type="submission" date="2015-11" db="EMBL/GenBank/DDBJ databases">
        <title>Genomes of Abundant and Widespread Viruses from the Deep Ocean.</title>
        <authorList>
            <person name="Mizuno C.M."/>
            <person name="Ghai R."/>
            <person name="Saghai A."/>
            <person name="Lopez-Garcia P."/>
            <person name="Rodriguez-Valera F."/>
        </authorList>
    </citation>
    <scope>NUCLEOTIDE SEQUENCE</scope>
</reference>
<accession>A0A1B0Z1Q4</accession>
<sequence>MKNLQEVNVDLRMFETLDSALRQSYVDALNSKVEEGFDPRQILATDISKTDFSISVAA</sequence>
<protein>
    <submittedName>
        <fullName evidence="1">Uncharacterized protein</fullName>
    </submittedName>
</protein>
<name>A0A1B0Z1Q4_9DELT</name>
<dbReference type="EMBL" id="KT997798">
    <property type="protein sequence ID" value="ANO58123.1"/>
    <property type="molecule type" value="Genomic_DNA"/>
</dbReference>
<dbReference type="AlphaFoldDB" id="A0A1B0Z1Q4"/>